<dbReference type="CDD" id="cd05233">
    <property type="entry name" value="SDR_c"/>
    <property type="match status" value="1"/>
</dbReference>
<dbReference type="EMBL" id="AFZX01000133">
    <property type="protein sequence ID" value="EHL04448.1"/>
    <property type="molecule type" value="Genomic_DNA"/>
</dbReference>
<name>G9XVE5_DESHA</name>
<dbReference type="AlphaFoldDB" id="G9XVE5"/>
<reference evidence="4 5" key="1">
    <citation type="submission" date="2011-08" db="EMBL/GenBank/DDBJ databases">
        <authorList>
            <person name="Weinstock G."/>
            <person name="Sodergren E."/>
            <person name="Clifton S."/>
            <person name="Fulton L."/>
            <person name="Fulton B."/>
            <person name="Courtney L."/>
            <person name="Fronick C."/>
            <person name="Harrison M."/>
            <person name="Strong C."/>
            <person name="Farmer C."/>
            <person name="Delahaunty K."/>
            <person name="Markovic C."/>
            <person name="Hall O."/>
            <person name="Minx P."/>
            <person name="Tomlinson C."/>
            <person name="Mitreva M."/>
            <person name="Hou S."/>
            <person name="Chen J."/>
            <person name="Wollam A."/>
            <person name="Pepin K.H."/>
            <person name="Johnson M."/>
            <person name="Bhonagiri V."/>
            <person name="Zhang X."/>
            <person name="Suruliraj S."/>
            <person name="Warren W."/>
            <person name="Chinwalla A."/>
            <person name="Mardis E.R."/>
            <person name="Wilson R.K."/>
        </authorList>
    </citation>
    <scope>NUCLEOTIDE SEQUENCE [LARGE SCALE GENOMIC DNA]</scope>
    <source>
        <strain evidence="4 5">DP7</strain>
    </source>
</reference>
<dbReference type="PANTHER" id="PTHR42879">
    <property type="entry name" value="3-OXOACYL-(ACYL-CARRIER-PROTEIN) REDUCTASE"/>
    <property type="match status" value="1"/>
</dbReference>
<evidence type="ECO:0000313" key="5">
    <source>
        <dbReference type="Proteomes" id="UP000004416"/>
    </source>
</evidence>
<dbReference type="InterPro" id="IPR050259">
    <property type="entry name" value="SDR"/>
</dbReference>
<comment type="caution">
    <text evidence="4">The sequence shown here is derived from an EMBL/GenBank/DDBJ whole genome shotgun (WGS) entry which is preliminary data.</text>
</comment>
<dbReference type="PANTHER" id="PTHR42879:SF2">
    <property type="entry name" value="3-OXOACYL-[ACYL-CARRIER-PROTEIN] REDUCTASE FABG"/>
    <property type="match status" value="1"/>
</dbReference>
<keyword evidence="2" id="KW-0560">Oxidoreductase</keyword>
<accession>G9XVE5</accession>
<dbReference type="FunFam" id="3.40.50.720:FF:000084">
    <property type="entry name" value="Short-chain dehydrogenase reductase"/>
    <property type="match status" value="1"/>
</dbReference>
<dbReference type="PRINTS" id="PR00081">
    <property type="entry name" value="GDHRDH"/>
</dbReference>
<evidence type="ECO:0000256" key="1">
    <source>
        <dbReference type="ARBA" id="ARBA00006484"/>
    </source>
</evidence>
<dbReference type="Proteomes" id="UP000004416">
    <property type="component" value="Unassembled WGS sequence"/>
</dbReference>
<dbReference type="SUPFAM" id="SSF51735">
    <property type="entry name" value="NAD(P)-binding Rossmann-fold domains"/>
    <property type="match status" value="1"/>
</dbReference>
<comment type="similarity">
    <text evidence="1">Belongs to the short-chain dehydrogenases/reductases (SDR) family.</text>
</comment>
<dbReference type="InterPro" id="IPR020904">
    <property type="entry name" value="Sc_DH/Rdtase_CS"/>
</dbReference>
<proteinExistence type="inferred from homology"/>
<keyword evidence="3" id="KW-0443">Lipid metabolism</keyword>
<sequence>MVMEGKKVAIVTGGSSGMGLAIARRLKEAGIEVIIFDIQKPPEEFPFYHVDIRDDGQIKSALSHISQLDILVNNAGIYFERYLEDTTNEEIDDMVDINIKGTYLMTRNALAKIKERQGSVIIIASCLGLVPELTSPLYCTTKAGLIMLTKCLAQQYADCGVRVNCVLPGPINTPLLQRSFPDEATAVRCAERVPLKRIGEPEDIANMVAFLVSGEAGYITGGAFPVDGGVSSSSLYSK</sequence>
<dbReference type="Pfam" id="PF13561">
    <property type="entry name" value="adh_short_C2"/>
    <property type="match status" value="1"/>
</dbReference>
<dbReference type="PROSITE" id="PS00061">
    <property type="entry name" value="ADH_SHORT"/>
    <property type="match status" value="1"/>
</dbReference>
<evidence type="ECO:0000256" key="2">
    <source>
        <dbReference type="ARBA" id="ARBA00023002"/>
    </source>
</evidence>
<dbReference type="Gene3D" id="3.40.50.720">
    <property type="entry name" value="NAD(P)-binding Rossmann-like Domain"/>
    <property type="match status" value="1"/>
</dbReference>
<dbReference type="GO" id="GO:0008206">
    <property type="term" value="P:bile acid metabolic process"/>
    <property type="evidence" value="ECO:0007669"/>
    <property type="project" value="UniProtKB-ARBA"/>
</dbReference>
<dbReference type="GO" id="GO:0016491">
    <property type="term" value="F:oxidoreductase activity"/>
    <property type="evidence" value="ECO:0007669"/>
    <property type="project" value="UniProtKB-KW"/>
</dbReference>
<protein>
    <submittedName>
        <fullName evidence="4">Oxidoreductase, short chain dehydrogenase/reductase family protein</fullName>
    </submittedName>
</protein>
<evidence type="ECO:0000313" key="4">
    <source>
        <dbReference type="EMBL" id="EHL04448.1"/>
    </source>
</evidence>
<gene>
    <name evidence="4" type="ORF">HMPREF0322_04958</name>
</gene>
<dbReference type="HOGENOM" id="CLU_010194_1_1_9"/>
<organism evidence="4 5">
    <name type="scientific">Desulfitobacterium hafniense DP7</name>
    <dbReference type="NCBI Taxonomy" id="537010"/>
    <lineage>
        <taxon>Bacteria</taxon>
        <taxon>Bacillati</taxon>
        <taxon>Bacillota</taxon>
        <taxon>Clostridia</taxon>
        <taxon>Eubacteriales</taxon>
        <taxon>Desulfitobacteriaceae</taxon>
        <taxon>Desulfitobacterium</taxon>
    </lineage>
</organism>
<dbReference type="PRINTS" id="PR00080">
    <property type="entry name" value="SDRFAMILY"/>
</dbReference>
<dbReference type="InterPro" id="IPR002347">
    <property type="entry name" value="SDR_fam"/>
</dbReference>
<keyword evidence="3" id="KW-0753">Steroid metabolism</keyword>
<dbReference type="InterPro" id="IPR036291">
    <property type="entry name" value="NAD(P)-bd_dom_sf"/>
</dbReference>
<evidence type="ECO:0000256" key="3">
    <source>
        <dbReference type="ARBA" id="ARBA00023221"/>
    </source>
</evidence>
<dbReference type="PATRIC" id="fig|537010.4.peg.4616"/>